<organism evidence="1 2">
    <name type="scientific">Methylomonas lenta</name>
    <dbReference type="NCBI Taxonomy" id="980561"/>
    <lineage>
        <taxon>Bacteria</taxon>
        <taxon>Pseudomonadati</taxon>
        <taxon>Pseudomonadota</taxon>
        <taxon>Gammaproteobacteria</taxon>
        <taxon>Methylococcales</taxon>
        <taxon>Methylococcaceae</taxon>
        <taxon>Methylomonas</taxon>
    </lineage>
</organism>
<proteinExistence type="predicted"/>
<comment type="caution">
    <text evidence="1">The sequence shown here is derived from an EMBL/GenBank/DDBJ whole genome shotgun (WGS) entry which is preliminary data.</text>
</comment>
<name>A0A177NMV0_9GAMM</name>
<dbReference type="Proteomes" id="UP000078476">
    <property type="component" value="Unassembled WGS sequence"/>
</dbReference>
<sequence length="130" mass="14788">MQRCPCCHARLKSEPICPRCGAELSRVLCCEQLAQVWLSLALQTLSAGQAEIAVAAVKRSLSYQQTQAARLFRDFLIHQQYQVLYGKIEQKQWSDARQTVACLRSLLADNESLQRFLGLIEHLALNRDEQ</sequence>
<protein>
    <submittedName>
        <fullName evidence="1">Uncharacterized protein</fullName>
    </submittedName>
</protein>
<dbReference type="EMBL" id="LUUI01000079">
    <property type="protein sequence ID" value="OAI18360.1"/>
    <property type="molecule type" value="Genomic_DNA"/>
</dbReference>
<accession>A0A177NMV0</accession>
<dbReference type="RefSeq" id="WP_066979324.1">
    <property type="nucleotide sequence ID" value="NZ_LUUI01000079.1"/>
</dbReference>
<dbReference type="STRING" id="980561.A1359_05045"/>
<dbReference type="OrthoDB" id="5770924at2"/>
<dbReference type="AlphaFoldDB" id="A0A177NMV0"/>
<evidence type="ECO:0000313" key="1">
    <source>
        <dbReference type="EMBL" id="OAI18360.1"/>
    </source>
</evidence>
<keyword evidence="2" id="KW-1185">Reference proteome</keyword>
<evidence type="ECO:0000313" key="2">
    <source>
        <dbReference type="Proteomes" id="UP000078476"/>
    </source>
</evidence>
<gene>
    <name evidence="1" type="ORF">A1359_05045</name>
</gene>
<reference evidence="1 2" key="1">
    <citation type="submission" date="2016-03" db="EMBL/GenBank/DDBJ databases">
        <authorList>
            <person name="Ploux O."/>
        </authorList>
    </citation>
    <scope>NUCLEOTIDE SEQUENCE [LARGE SCALE GENOMIC DNA]</scope>
    <source>
        <strain evidence="1 2">R-45370</strain>
    </source>
</reference>